<feature type="transmembrane region" description="Helical" evidence="1">
    <location>
        <begin position="278"/>
        <end position="298"/>
    </location>
</feature>
<keyword evidence="1" id="KW-0472">Membrane</keyword>
<feature type="transmembrane region" description="Helical" evidence="1">
    <location>
        <begin position="98"/>
        <end position="125"/>
    </location>
</feature>
<organism evidence="2 3">
    <name type="scientific">Candidatus Jacksonbacteria bacterium RIFCSPLOWO2_02_FULL_44_20</name>
    <dbReference type="NCBI Taxonomy" id="1798460"/>
    <lineage>
        <taxon>Bacteria</taxon>
        <taxon>Candidatus Jacksoniibacteriota</taxon>
    </lineage>
</organism>
<feature type="transmembrane region" description="Helical" evidence="1">
    <location>
        <begin position="54"/>
        <end position="78"/>
    </location>
</feature>
<feature type="transmembrane region" description="Helical" evidence="1">
    <location>
        <begin position="146"/>
        <end position="166"/>
    </location>
</feature>
<accession>A0A1G2A602</accession>
<reference evidence="2 3" key="1">
    <citation type="journal article" date="2016" name="Nat. Commun.">
        <title>Thousands of microbial genomes shed light on interconnected biogeochemical processes in an aquifer system.</title>
        <authorList>
            <person name="Anantharaman K."/>
            <person name="Brown C.T."/>
            <person name="Hug L.A."/>
            <person name="Sharon I."/>
            <person name="Castelle C.J."/>
            <person name="Probst A.J."/>
            <person name="Thomas B.C."/>
            <person name="Singh A."/>
            <person name="Wilkins M.J."/>
            <person name="Karaoz U."/>
            <person name="Brodie E.L."/>
            <person name="Williams K.H."/>
            <person name="Hubbard S.S."/>
            <person name="Banfield J.F."/>
        </authorList>
    </citation>
    <scope>NUCLEOTIDE SEQUENCE [LARGE SCALE GENOMIC DNA]</scope>
</reference>
<keyword evidence="1" id="KW-0812">Transmembrane</keyword>
<sequence length="322" mass="36187">MDTQQQSASAEESASPAASSVYSGLITDPLVNSRKTLSISWNVYKGQWKSYAGLVLLILASMLVPLMAFIFIVFGGLFLKNAAPNFSAIMGGLSAVTVTIGVLLFIPFIIWILLLAYTGVLLPGFADERARIGTVFKFTWSKFRSLLWVAILYSFIIAVGILLFIIPGIIWSIYYCMAFYACAFEDKRGMDALRRSKELVKGYVWTIMRRWGFWMYFALLSGIVGTIPLFGWIWSIIALFIITPFQYVYYFSVYLTIRERKNKGFATDVATGRQKMNTILLLFGPVFLFTILVIIGIASKTSDNSNAFEEFEDKNITGEEAL</sequence>
<evidence type="ECO:0000313" key="2">
    <source>
        <dbReference type="EMBL" id="OGY72264.1"/>
    </source>
</evidence>
<dbReference type="EMBL" id="MHJU01000039">
    <property type="protein sequence ID" value="OGY72264.1"/>
    <property type="molecule type" value="Genomic_DNA"/>
</dbReference>
<name>A0A1G2A602_9BACT</name>
<evidence type="ECO:0000256" key="1">
    <source>
        <dbReference type="SAM" id="Phobius"/>
    </source>
</evidence>
<evidence type="ECO:0008006" key="4">
    <source>
        <dbReference type="Google" id="ProtNLM"/>
    </source>
</evidence>
<dbReference type="AlphaFoldDB" id="A0A1G2A602"/>
<feature type="transmembrane region" description="Helical" evidence="1">
    <location>
        <begin position="211"/>
        <end position="230"/>
    </location>
</feature>
<gene>
    <name evidence="2" type="ORF">A3H61_01480</name>
</gene>
<comment type="caution">
    <text evidence="2">The sequence shown here is derived from an EMBL/GenBank/DDBJ whole genome shotgun (WGS) entry which is preliminary data.</text>
</comment>
<protein>
    <recommendedName>
        <fullName evidence="4">Glycerophosphoryl diester phosphodiesterase membrane domain-containing protein</fullName>
    </recommendedName>
</protein>
<proteinExistence type="predicted"/>
<feature type="transmembrane region" description="Helical" evidence="1">
    <location>
        <begin position="236"/>
        <end position="257"/>
    </location>
</feature>
<dbReference type="Proteomes" id="UP000178315">
    <property type="component" value="Unassembled WGS sequence"/>
</dbReference>
<keyword evidence="1" id="KW-1133">Transmembrane helix</keyword>
<evidence type="ECO:0000313" key="3">
    <source>
        <dbReference type="Proteomes" id="UP000178315"/>
    </source>
</evidence>